<gene>
    <name evidence="6" type="ORF">DOTSEDRAFT_71999</name>
</gene>
<dbReference type="STRING" id="675120.N1PLX7"/>
<evidence type="ECO:0000256" key="3">
    <source>
        <dbReference type="ARBA" id="ARBA00023242"/>
    </source>
</evidence>
<dbReference type="eggNOG" id="KOG4750">
    <property type="taxonomic scope" value="Eukaryota"/>
</dbReference>
<dbReference type="AlphaFoldDB" id="N1PLX7"/>
<name>N1PLX7_DOTSN</name>
<dbReference type="InterPro" id="IPR001451">
    <property type="entry name" value="Hexapep"/>
</dbReference>
<feature type="compositionally biased region" description="Polar residues" evidence="4">
    <location>
        <begin position="330"/>
        <end position="340"/>
    </location>
</feature>
<dbReference type="SMART" id="SM00066">
    <property type="entry name" value="GAL4"/>
    <property type="match status" value="1"/>
</dbReference>
<dbReference type="Pfam" id="PF00132">
    <property type="entry name" value="Hexapep"/>
    <property type="match status" value="1"/>
</dbReference>
<evidence type="ECO:0000256" key="4">
    <source>
        <dbReference type="SAM" id="MobiDB-lite"/>
    </source>
</evidence>
<dbReference type="PROSITE" id="PS50048">
    <property type="entry name" value="ZN2_CY6_FUNGAL_2"/>
    <property type="match status" value="1"/>
</dbReference>
<dbReference type="SUPFAM" id="SSF51161">
    <property type="entry name" value="Trimeric LpxA-like enzymes"/>
    <property type="match status" value="1"/>
</dbReference>
<keyword evidence="3" id="KW-0539">Nucleus</keyword>
<keyword evidence="2" id="KW-0808">Transferase</keyword>
<dbReference type="PROSITE" id="PS00463">
    <property type="entry name" value="ZN2_CY6_FUNGAL_1"/>
    <property type="match status" value="1"/>
</dbReference>
<dbReference type="HOGENOM" id="CLU_373849_0_0_1"/>
<dbReference type="GO" id="GO:0016407">
    <property type="term" value="F:acetyltransferase activity"/>
    <property type="evidence" value="ECO:0007669"/>
    <property type="project" value="InterPro"/>
</dbReference>
<feature type="compositionally biased region" description="Basic and acidic residues" evidence="4">
    <location>
        <begin position="80"/>
        <end position="89"/>
    </location>
</feature>
<feature type="compositionally biased region" description="Basic and acidic residues" evidence="4">
    <location>
        <begin position="12"/>
        <end position="26"/>
    </location>
</feature>
<dbReference type="Gene3D" id="2.160.10.10">
    <property type="entry name" value="Hexapeptide repeat proteins"/>
    <property type="match status" value="1"/>
</dbReference>
<feature type="compositionally biased region" description="Basic and acidic residues" evidence="4">
    <location>
        <begin position="296"/>
        <end position="311"/>
    </location>
</feature>
<evidence type="ECO:0000313" key="7">
    <source>
        <dbReference type="Proteomes" id="UP000016933"/>
    </source>
</evidence>
<dbReference type="GO" id="GO:0008374">
    <property type="term" value="F:O-acyltransferase activity"/>
    <property type="evidence" value="ECO:0007669"/>
    <property type="project" value="TreeGrafter"/>
</dbReference>
<dbReference type="InterPro" id="IPR024688">
    <property type="entry name" value="Mac_dom"/>
</dbReference>
<dbReference type="Pfam" id="PF12464">
    <property type="entry name" value="Mac"/>
    <property type="match status" value="1"/>
</dbReference>
<dbReference type="InterPro" id="IPR051159">
    <property type="entry name" value="Hexapeptide_acetyltransf"/>
</dbReference>
<accession>N1PLX7</accession>
<dbReference type="Proteomes" id="UP000016933">
    <property type="component" value="Unassembled WGS sequence"/>
</dbReference>
<dbReference type="PANTHER" id="PTHR23416:SF76">
    <property type="entry name" value="ZN(II)2CYS6 TRANSCRIPTION FACTOR (EUROFUNG)"/>
    <property type="match status" value="1"/>
</dbReference>
<dbReference type="GO" id="GO:0000981">
    <property type="term" value="F:DNA-binding transcription factor activity, RNA polymerase II-specific"/>
    <property type="evidence" value="ECO:0007669"/>
    <property type="project" value="InterPro"/>
</dbReference>
<feature type="domain" description="Zn(2)-C6 fungal-type" evidence="5">
    <location>
        <begin position="286"/>
        <end position="314"/>
    </location>
</feature>
<dbReference type="CDD" id="cd00067">
    <property type="entry name" value="GAL4"/>
    <property type="match status" value="1"/>
</dbReference>
<feature type="compositionally biased region" description="Polar residues" evidence="4">
    <location>
        <begin position="469"/>
        <end position="484"/>
    </location>
</feature>
<reference evidence="6 7" key="2">
    <citation type="journal article" date="2012" name="PLoS Pathog.">
        <title>Diverse lifestyles and strategies of plant pathogenesis encoded in the genomes of eighteen Dothideomycetes fungi.</title>
        <authorList>
            <person name="Ohm R.A."/>
            <person name="Feau N."/>
            <person name="Henrissat B."/>
            <person name="Schoch C.L."/>
            <person name="Horwitz B.A."/>
            <person name="Barry K.W."/>
            <person name="Condon B.J."/>
            <person name="Copeland A.C."/>
            <person name="Dhillon B."/>
            <person name="Glaser F."/>
            <person name="Hesse C.N."/>
            <person name="Kosti I."/>
            <person name="LaButti K."/>
            <person name="Lindquist E.A."/>
            <person name="Lucas S."/>
            <person name="Salamov A.A."/>
            <person name="Bradshaw R.E."/>
            <person name="Ciuffetti L."/>
            <person name="Hamelin R.C."/>
            <person name="Kema G.H.J."/>
            <person name="Lawrence C."/>
            <person name="Scott J.A."/>
            <person name="Spatafora J.W."/>
            <person name="Turgeon B.G."/>
            <person name="de Wit P.J.G.M."/>
            <person name="Zhong S."/>
            <person name="Goodwin S.B."/>
            <person name="Grigoriev I.V."/>
        </authorList>
    </citation>
    <scope>NUCLEOTIDE SEQUENCE [LARGE SCALE GENOMIC DNA]</scope>
    <source>
        <strain evidence="7">NZE10 / CBS 128990</strain>
    </source>
</reference>
<evidence type="ECO:0000256" key="1">
    <source>
        <dbReference type="ARBA" id="ARBA00007274"/>
    </source>
</evidence>
<dbReference type="EMBL" id="KB446539">
    <property type="protein sequence ID" value="EME44351.1"/>
    <property type="molecule type" value="Genomic_DNA"/>
</dbReference>
<dbReference type="InterPro" id="IPR011004">
    <property type="entry name" value="Trimer_LpxA-like_sf"/>
</dbReference>
<dbReference type="SUPFAM" id="SSF57701">
    <property type="entry name" value="Zn2/Cys6 DNA-binding domain"/>
    <property type="match status" value="1"/>
</dbReference>
<dbReference type="OrthoDB" id="25818at2759"/>
<dbReference type="InterPro" id="IPR001138">
    <property type="entry name" value="Zn2Cys6_DnaBD"/>
</dbReference>
<feature type="compositionally biased region" description="Pro residues" evidence="4">
    <location>
        <begin position="456"/>
        <end position="467"/>
    </location>
</feature>
<evidence type="ECO:0000313" key="6">
    <source>
        <dbReference type="EMBL" id="EME44351.1"/>
    </source>
</evidence>
<dbReference type="Gene3D" id="4.10.240.10">
    <property type="entry name" value="Zn(2)-C6 fungal-type DNA-binding domain"/>
    <property type="match status" value="1"/>
</dbReference>
<keyword evidence="7" id="KW-1185">Reference proteome</keyword>
<reference evidence="7" key="1">
    <citation type="journal article" date="2012" name="PLoS Genet.">
        <title>The genomes of the fungal plant pathogens Cladosporium fulvum and Dothistroma septosporum reveal adaptation to different hosts and lifestyles but also signatures of common ancestry.</title>
        <authorList>
            <person name="de Wit P.J.G.M."/>
            <person name="van der Burgt A."/>
            <person name="Oekmen B."/>
            <person name="Stergiopoulos I."/>
            <person name="Abd-Elsalam K.A."/>
            <person name="Aerts A.L."/>
            <person name="Bahkali A.H."/>
            <person name="Beenen H.G."/>
            <person name="Chettri P."/>
            <person name="Cox M.P."/>
            <person name="Datema E."/>
            <person name="de Vries R.P."/>
            <person name="Dhillon B."/>
            <person name="Ganley A.R."/>
            <person name="Griffiths S.A."/>
            <person name="Guo Y."/>
            <person name="Hamelin R.C."/>
            <person name="Henrissat B."/>
            <person name="Kabir M.S."/>
            <person name="Jashni M.K."/>
            <person name="Kema G."/>
            <person name="Klaubauf S."/>
            <person name="Lapidus A."/>
            <person name="Levasseur A."/>
            <person name="Lindquist E."/>
            <person name="Mehrabi R."/>
            <person name="Ohm R.A."/>
            <person name="Owen T.J."/>
            <person name="Salamov A."/>
            <person name="Schwelm A."/>
            <person name="Schijlen E."/>
            <person name="Sun H."/>
            <person name="van den Burg H.A."/>
            <person name="van Ham R.C.H.J."/>
            <person name="Zhang S."/>
            <person name="Goodwin S.B."/>
            <person name="Grigoriev I.V."/>
            <person name="Collemare J."/>
            <person name="Bradshaw R.E."/>
        </authorList>
    </citation>
    <scope>NUCLEOTIDE SEQUENCE [LARGE SCALE GENOMIC DNA]</scope>
    <source>
        <strain evidence="7">NZE10 / CBS 128990</strain>
    </source>
</reference>
<organism evidence="6 7">
    <name type="scientific">Dothistroma septosporum (strain NZE10 / CBS 128990)</name>
    <name type="common">Red band needle blight fungus</name>
    <name type="synonym">Mycosphaerella pini</name>
    <dbReference type="NCBI Taxonomy" id="675120"/>
    <lineage>
        <taxon>Eukaryota</taxon>
        <taxon>Fungi</taxon>
        <taxon>Dikarya</taxon>
        <taxon>Ascomycota</taxon>
        <taxon>Pezizomycotina</taxon>
        <taxon>Dothideomycetes</taxon>
        <taxon>Dothideomycetidae</taxon>
        <taxon>Mycosphaerellales</taxon>
        <taxon>Mycosphaerellaceae</taxon>
        <taxon>Dothistroma</taxon>
    </lineage>
</organism>
<evidence type="ECO:0000259" key="5">
    <source>
        <dbReference type="PROSITE" id="PS50048"/>
    </source>
</evidence>
<comment type="similarity">
    <text evidence="1">Belongs to the transferase hexapeptide repeat family.</text>
</comment>
<proteinExistence type="inferred from homology"/>
<dbReference type="GO" id="GO:0008270">
    <property type="term" value="F:zinc ion binding"/>
    <property type="evidence" value="ECO:0007669"/>
    <property type="project" value="InterPro"/>
</dbReference>
<dbReference type="InterPro" id="IPR036864">
    <property type="entry name" value="Zn2-C6_fun-type_DNA-bd_sf"/>
</dbReference>
<feature type="compositionally biased region" description="Basic and acidic residues" evidence="4">
    <location>
        <begin position="58"/>
        <end position="71"/>
    </location>
</feature>
<feature type="compositionally biased region" description="Pro residues" evidence="4">
    <location>
        <begin position="424"/>
        <end position="435"/>
    </location>
</feature>
<dbReference type="PANTHER" id="PTHR23416">
    <property type="entry name" value="SIALIC ACID SYNTHASE-RELATED"/>
    <property type="match status" value="1"/>
</dbReference>
<protein>
    <recommendedName>
        <fullName evidence="5">Zn(2)-C6 fungal-type domain-containing protein</fullName>
    </recommendedName>
</protein>
<dbReference type="CDD" id="cd03357">
    <property type="entry name" value="LbH_MAT_GAT"/>
    <property type="match status" value="1"/>
</dbReference>
<sequence>MNRIAATPYDKAGQRADSPMREEARLSTELPPNGHVSHGLPTPANDVPPSGFTAVNGDSHRYSSFRPHESVRPTLAVAAGDHRHQEHSGPHVAPGAYPTHGWRPDERRPGGIDGNGAQPGSPGISKRKRAASGSDGTREDAGHEYQYSAGYHSPKRRMMVLNSGGIGPPERPLDPLSYSDEGGDLPEASTGPYVREPSPTRRRNAASPPPQPRPEVEAELAKSAQAFAATDRPARPAQHSESPADSDAYHRQRSQQYTPEAGDAQAGDSSDPKKRKRNFSNRTKTGCHTCRSRKKKCDEGKPICENCKRGAFECGGYGPKPPGGAKISAARTNLHIQSKPQYEAAPPFYDARHHRGGSPRPPPHWDPVRPDPYGAPYRYAQPGLVDGRPPSARDGWGGRPPAWAGPEQPPHTHERLPPVEHVGIPPPPPPPPPGHLPAYPHDPRGPPSAIWGHPQSLPPYRPPPGPPTVISSRESATTSHSGQAASLAGFLSHGPPTDRTKMLTGQPYRHFIDDELIRDRQSCRRAVESYNQACAASSTASDVEKVRHFQSIIDPRARTFSDTMVSSWQGPQGSCGSRTIVESPFTCEFGYNINLGNDAVIQTNCVMQDACTISIGDRTIVGPNVKFYCMTASVDAGLRKGSVGTFIAGAIKVEEDCFIGADVIIMPFRTIGKGAVVGAGSVVTKDVAPYTVVAGNPAKRVRKRIEPGPNVDNHDHDIQEENEKMIKLMQEGKVVTARDGQLH</sequence>
<evidence type="ECO:0000256" key="2">
    <source>
        <dbReference type="ARBA" id="ARBA00022679"/>
    </source>
</evidence>
<feature type="region of interest" description="Disordered" evidence="4">
    <location>
        <begin position="1"/>
        <end position="500"/>
    </location>
</feature>
<dbReference type="OMA" id="ACNNCIR"/>
<dbReference type="Pfam" id="PF00172">
    <property type="entry name" value="Zn_clus"/>
    <property type="match status" value="1"/>
</dbReference>